<dbReference type="InterPro" id="IPR014757">
    <property type="entry name" value="Tscrpt_reg_IclR_C"/>
</dbReference>
<dbReference type="GO" id="GO:0003677">
    <property type="term" value="F:DNA binding"/>
    <property type="evidence" value="ECO:0007669"/>
    <property type="project" value="UniProtKB-KW"/>
</dbReference>
<evidence type="ECO:0000313" key="7">
    <source>
        <dbReference type="EMBL" id="OZI19156.1"/>
    </source>
</evidence>
<dbReference type="PANTHER" id="PTHR30136:SF24">
    <property type="entry name" value="HTH-TYPE TRANSCRIPTIONAL REPRESSOR ALLR"/>
    <property type="match status" value="1"/>
</dbReference>
<evidence type="ECO:0000313" key="8">
    <source>
        <dbReference type="Proteomes" id="UP000216857"/>
    </source>
</evidence>
<dbReference type="InterPro" id="IPR050707">
    <property type="entry name" value="HTH_MetabolicPath_Reg"/>
</dbReference>
<evidence type="ECO:0000259" key="5">
    <source>
        <dbReference type="PROSITE" id="PS51077"/>
    </source>
</evidence>
<dbReference type="InterPro" id="IPR029016">
    <property type="entry name" value="GAF-like_dom_sf"/>
</dbReference>
<feature type="domain" description="IclR-ED" evidence="6">
    <location>
        <begin position="130"/>
        <end position="314"/>
    </location>
</feature>
<dbReference type="Pfam" id="PF09339">
    <property type="entry name" value="HTH_IclR"/>
    <property type="match status" value="1"/>
</dbReference>
<evidence type="ECO:0000256" key="2">
    <source>
        <dbReference type="ARBA" id="ARBA00023125"/>
    </source>
</evidence>
<dbReference type="InterPro" id="IPR036388">
    <property type="entry name" value="WH-like_DNA-bd_sf"/>
</dbReference>
<dbReference type="InterPro" id="IPR005471">
    <property type="entry name" value="Tscrpt_reg_IclR_N"/>
</dbReference>
<keyword evidence="8" id="KW-1185">Reference proteome</keyword>
<accession>A0A261R2D4</accession>
<feature type="region of interest" description="Disordered" evidence="4">
    <location>
        <begin position="7"/>
        <end position="34"/>
    </location>
</feature>
<proteinExistence type="predicted"/>
<dbReference type="Pfam" id="PF01614">
    <property type="entry name" value="IclR_C"/>
    <property type="match status" value="1"/>
</dbReference>
<dbReference type="Gene3D" id="1.10.10.10">
    <property type="entry name" value="Winged helix-like DNA-binding domain superfamily/Winged helix DNA-binding domain"/>
    <property type="match status" value="1"/>
</dbReference>
<dbReference type="SMART" id="SM00346">
    <property type="entry name" value="HTH_ICLR"/>
    <property type="match status" value="1"/>
</dbReference>
<keyword evidence="2" id="KW-0238">DNA-binding</keyword>
<sequence>MIILREADASCQRRAPVQAGRAGGGPGGLLQSRPDHPGMWSTMKAKTTAGAKAATAATAATAAGEAKETSTVKRILLLLQCLVDHPGESAQALAYRLNLPRSTVHRLLATLRDNDYAGHEAGGTFGPGLEIYRMAAKLGGHMPYRRLAEPYLQRLSERFHETSLLTLLERRQLKMFHAASGSPDDPMRYNIRLNVLEPLVWGATARVILAHLDPAEIDAAIAASGPSPVQGLAPDPAEIMAALERIRGDGHAVTYSHRTPNTVGVGAPFFDAEGQVVGSLGFLIPTFRWEHADVDGIIAALRDAAGALSAQLGYRSPQAS</sequence>
<dbReference type="InterPro" id="IPR036390">
    <property type="entry name" value="WH_DNA-bd_sf"/>
</dbReference>
<dbReference type="PROSITE" id="PS51078">
    <property type="entry name" value="ICLR_ED"/>
    <property type="match status" value="1"/>
</dbReference>
<evidence type="ECO:0008006" key="9">
    <source>
        <dbReference type="Google" id="ProtNLM"/>
    </source>
</evidence>
<name>A0A261R2D4_9BORD</name>
<dbReference type="Gene3D" id="3.30.450.40">
    <property type="match status" value="1"/>
</dbReference>
<evidence type="ECO:0000256" key="4">
    <source>
        <dbReference type="SAM" id="MobiDB-lite"/>
    </source>
</evidence>
<protein>
    <recommendedName>
        <fullName evidence="9">IclR family transcriptional regulator</fullName>
    </recommendedName>
</protein>
<dbReference type="OrthoDB" id="6687062at2"/>
<gene>
    <name evidence="7" type="ORF">CAL26_16005</name>
</gene>
<dbReference type="EMBL" id="NEVJ01000003">
    <property type="protein sequence ID" value="OZI19156.1"/>
    <property type="molecule type" value="Genomic_DNA"/>
</dbReference>
<comment type="caution">
    <text evidence="7">The sequence shown here is derived from an EMBL/GenBank/DDBJ whole genome shotgun (WGS) entry which is preliminary data.</text>
</comment>
<dbReference type="Proteomes" id="UP000216857">
    <property type="component" value="Unassembled WGS sequence"/>
</dbReference>
<keyword evidence="3" id="KW-0804">Transcription</keyword>
<keyword evidence="1" id="KW-0805">Transcription regulation</keyword>
<dbReference type="SUPFAM" id="SSF46785">
    <property type="entry name" value="Winged helix' DNA-binding domain"/>
    <property type="match status" value="1"/>
</dbReference>
<dbReference type="AlphaFoldDB" id="A0A261R2D4"/>
<evidence type="ECO:0000256" key="3">
    <source>
        <dbReference type="ARBA" id="ARBA00023163"/>
    </source>
</evidence>
<dbReference type="PROSITE" id="PS51077">
    <property type="entry name" value="HTH_ICLR"/>
    <property type="match status" value="1"/>
</dbReference>
<evidence type="ECO:0000259" key="6">
    <source>
        <dbReference type="PROSITE" id="PS51078"/>
    </source>
</evidence>
<feature type="domain" description="HTH iclR-type" evidence="5">
    <location>
        <begin position="69"/>
        <end position="129"/>
    </location>
</feature>
<organism evidence="7 8">
    <name type="scientific">Bordetella genomosp. 9</name>
    <dbReference type="NCBI Taxonomy" id="1416803"/>
    <lineage>
        <taxon>Bacteria</taxon>
        <taxon>Pseudomonadati</taxon>
        <taxon>Pseudomonadota</taxon>
        <taxon>Betaproteobacteria</taxon>
        <taxon>Burkholderiales</taxon>
        <taxon>Alcaligenaceae</taxon>
        <taxon>Bordetella</taxon>
    </lineage>
</organism>
<dbReference type="PANTHER" id="PTHR30136">
    <property type="entry name" value="HELIX-TURN-HELIX TRANSCRIPTIONAL REGULATOR, ICLR FAMILY"/>
    <property type="match status" value="1"/>
</dbReference>
<evidence type="ECO:0000256" key="1">
    <source>
        <dbReference type="ARBA" id="ARBA00023015"/>
    </source>
</evidence>
<dbReference type="GO" id="GO:0003700">
    <property type="term" value="F:DNA-binding transcription factor activity"/>
    <property type="evidence" value="ECO:0007669"/>
    <property type="project" value="TreeGrafter"/>
</dbReference>
<reference evidence="7" key="1">
    <citation type="submission" date="2017-05" db="EMBL/GenBank/DDBJ databases">
        <title>Complete and WGS of Bordetella genogroups.</title>
        <authorList>
            <person name="Spilker T."/>
            <person name="Lipuma J."/>
        </authorList>
    </citation>
    <scope>NUCLEOTIDE SEQUENCE</scope>
    <source>
        <strain evidence="7">AU21707</strain>
    </source>
</reference>
<dbReference type="GO" id="GO:0045892">
    <property type="term" value="P:negative regulation of DNA-templated transcription"/>
    <property type="evidence" value="ECO:0007669"/>
    <property type="project" value="TreeGrafter"/>
</dbReference>
<dbReference type="SUPFAM" id="SSF55781">
    <property type="entry name" value="GAF domain-like"/>
    <property type="match status" value="1"/>
</dbReference>